<feature type="domain" description="Blue (type 1) copper" evidence="3">
    <location>
        <begin position="94"/>
        <end position="169"/>
    </location>
</feature>
<protein>
    <submittedName>
        <fullName evidence="4">Plastocyanin</fullName>
    </submittedName>
</protein>
<dbReference type="PANTHER" id="PTHR36507:SF1">
    <property type="entry name" value="BLL1555 PROTEIN"/>
    <property type="match status" value="1"/>
</dbReference>
<name>A0A2Z2HSR5_9ARCH</name>
<dbReference type="GO" id="GO:0009055">
    <property type="term" value="F:electron transfer activity"/>
    <property type="evidence" value="ECO:0007669"/>
    <property type="project" value="InterPro"/>
</dbReference>
<dbReference type="InterPro" id="IPR008972">
    <property type="entry name" value="Cupredoxin"/>
</dbReference>
<accession>A0A2Z2HSR5</accession>
<dbReference type="GeneID" id="32901143"/>
<dbReference type="PANTHER" id="PTHR36507">
    <property type="entry name" value="BLL1555 PROTEIN"/>
    <property type="match status" value="1"/>
</dbReference>
<dbReference type="Pfam" id="PF00127">
    <property type="entry name" value="Copper-bind"/>
    <property type="match status" value="1"/>
</dbReference>
<dbReference type="GO" id="GO:0005507">
    <property type="term" value="F:copper ion binding"/>
    <property type="evidence" value="ECO:0007669"/>
    <property type="project" value="InterPro"/>
</dbReference>
<reference evidence="4 5" key="1">
    <citation type="journal article" date="2017" name="Environ. Microbiol.">
        <title>Genome and epigenome of a novel marine Thaumarchaeota strain suggest viral infection, phosphorothioation DNA modification and multiple restriction systems.</title>
        <authorList>
            <person name="Ahlgren N.A."/>
            <person name="Chen Y."/>
            <person name="Needham D.M."/>
            <person name="Parada A.E."/>
            <person name="Sachdeva R."/>
            <person name="Trinh V."/>
            <person name="Chen T."/>
            <person name="Fuhrman J.A."/>
        </authorList>
    </citation>
    <scope>NUCLEOTIDE SEQUENCE [LARGE SCALE GENOMIC DNA]</scope>
    <source>
        <strain evidence="4 5">SPOT01</strain>
    </source>
</reference>
<dbReference type="InterPro" id="IPR000923">
    <property type="entry name" value="BlueCu_1"/>
</dbReference>
<organism evidence="4 5">
    <name type="scientific">Candidatus Nitrosomarinus catalinensis</name>
    <dbReference type="NCBI Taxonomy" id="1898749"/>
    <lineage>
        <taxon>Archaea</taxon>
        <taxon>Nitrososphaerota</taxon>
        <taxon>Nitrososphaeria</taxon>
        <taxon>Nitrosopumilales</taxon>
        <taxon>Nitrosopumilaceae</taxon>
        <taxon>Candidatus Nitrosomarinus</taxon>
    </lineage>
</organism>
<keyword evidence="5" id="KW-1185">Reference proteome</keyword>
<dbReference type="InterPro" id="IPR052721">
    <property type="entry name" value="ET_Amicyanin"/>
</dbReference>
<dbReference type="EMBL" id="CP021324">
    <property type="protein sequence ID" value="ARS64280.1"/>
    <property type="molecule type" value="Genomic_DNA"/>
</dbReference>
<keyword evidence="2" id="KW-0186">Copper</keyword>
<dbReference type="Proteomes" id="UP000249949">
    <property type="component" value="Chromosome"/>
</dbReference>
<dbReference type="OrthoDB" id="11836at2157"/>
<gene>
    <name evidence="4" type="primary">petE</name>
    <name evidence="4" type="ORF">NMSP_0659</name>
</gene>
<proteinExistence type="predicted"/>
<dbReference type="RefSeq" id="WP_086907413.1">
    <property type="nucleotide sequence ID" value="NZ_CP021324.1"/>
</dbReference>
<dbReference type="AlphaFoldDB" id="A0A2Z2HSR5"/>
<evidence type="ECO:0000259" key="3">
    <source>
        <dbReference type="Pfam" id="PF00127"/>
    </source>
</evidence>
<evidence type="ECO:0000256" key="1">
    <source>
        <dbReference type="ARBA" id="ARBA00022723"/>
    </source>
</evidence>
<evidence type="ECO:0000313" key="5">
    <source>
        <dbReference type="Proteomes" id="UP000249949"/>
    </source>
</evidence>
<evidence type="ECO:0000313" key="4">
    <source>
        <dbReference type="EMBL" id="ARS64280.1"/>
    </source>
</evidence>
<dbReference type="SUPFAM" id="SSF49503">
    <property type="entry name" value="Cupredoxins"/>
    <property type="match status" value="1"/>
</dbReference>
<keyword evidence="1" id="KW-0479">Metal-binding</keyword>
<dbReference type="KEGG" id="nct:NMSP_0659"/>
<sequence length="170" mass="19282">MNNLKLIFFSISVIILISVSPSAVSAENVPAWIKNNALWYGQGDITETEFLNSIKFLIENNILVLENDEPIKRNQLEQIIIPNGNYVVSGGNFYLPLNLEIHPMTTVQWINDDIVLHTVQSQDEYGGIIGLFNSAPLNTGETFEFKFTEEGVYNYYCSLHPWRVGLVTVR</sequence>
<dbReference type="Gene3D" id="2.60.40.420">
    <property type="entry name" value="Cupredoxins - blue copper proteins"/>
    <property type="match status" value="1"/>
</dbReference>
<evidence type="ECO:0000256" key="2">
    <source>
        <dbReference type="ARBA" id="ARBA00023008"/>
    </source>
</evidence>